<comment type="caution">
    <text evidence="1">The sequence shown here is derived from an EMBL/GenBank/DDBJ whole genome shotgun (WGS) entry which is preliminary data.</text>
</comment>
<keyword evidence="2" id="KW-1185">Reference proteome</keyword>
<proteinExistence type="predicted"/>
<dbReference type="RefSeq" id="WP_184995118.1">
    <property type="nucleotide sequence ID" value="NZ_BOMK01000041.1"/>
</dbReference>
<gene>
    <name evidence="1" type="ORF">BJ971_004421</name>
</gene>
<accession>A0A7W7MRR2</accession>
<dbReference type="EMBL" id="JACHNH010000001">
    <property type="protein sequence ID" value="MBB4763865.1"/>
    <property type="molecule type" value="Genomic_DNA"/>
</dbReference>
<reference evidence="1 2" key="1">
    <citation type="submission" date="2020-08" db="EMBL/GenBank/DDBJ databases">
        <title>Sequencing the genomes of 1000 actinobacteria strains.</title>
        <authorList>
            <person name="Klenk H.-P."/>
        </authorList>
    </citation>
    <scope>NUCLEOTIDE SEQUENCE [LARGE SCALE GENOMIC DNA]</scope>
    <source>
        <strain evidence="1 2">DSM 43149</strain>
    </source>
</reference>
<dbReference type="AlphaFoldDB" id="A0A7W7MRR2"/>
<sequence>MTERYEIRVSDRLGPVLLGALAGMRSEVVPRQTIIEGWFSTEEFRALLLRVERVGVQLIRLDRVADERERRTRDPATPPGPSSG</sequence>
<evidence type="ECO:0000313" key="2">
    <source>
        <dbReference type="Proteomes" id="UP000578112"/>
    </source>
</evidence>
<organism evidence="1 2">
    <name type="scientific">Actinoplanes digitatis</name>
    <dbReference type="NCBI Taxonomy" id="1868"/>
    <lineage>
        <taxon>Bacteria</taxon>
        <taxon>Bacillati</taxon>
        <taxon>Actinomycetota</taxon>
        <taxon>Actinomycetes</taxon>
        <taxon>Micromonosporales</taxon>
        <taxon>Micromonosporaceae</taxon>
        <taxon>Actinoplanes</taxon>
    </lineage>
</organism>
<name>A0A7W7MRR2_9ACTN</name>
<protein>
    <submittedName>
        <fullName evidence="1">Uncharacterized protein</fullName>
    </submittedName>
</protein>
<dbReference type="Proteomes" id="UP000578112">
    <property type="component" value="Unassembled WGS sequence"/>
</dbReference>
<evidence type="ECO:0000313" key="1">
    <source>
        <dbReference type="EMBL" id="MBB4763865.1"/>
    </source>
</evidence>